<gene>
    <name evidence="2" type="ORF">QRB35_28125</name>
</gene>
<dbReference type="RefSeq" id="WP_069954282.1">
    <property type="nucleotide sequence ID" value="NZ_CP012886.2"/>
</dbReference>
<evidence type="ECO:0000256" key="1">
    <source>
        <dbReference type="SAM" id="MobiDB-lite"/>
    </source>
</evidence>
<dbReference type="Proteomes" id="UP001529272">
    <property type="component" value="Unassembled WGS sequence"/>
</dbReference>
<keyword evidence="3" id="KW-1185">Reference proteome</keyword>
<organism evidence="2 3">
    <name type="scientific">Mycobacterium intracellulare subsp. chimaera</name>
    <dbReference type="NCBI Taxonomy" id="222805"/>
    <lineage>
        <taxon>Bacteria</taxon>
        <taxon>Bacillati</taxon>
        <taxon>Actinomycetota</taxon>
        <taxon>Actinomycetes</taxon>
        <taxon>Mycobacteriales</taxon>
        <taxon>Mycobacteriaceae</taxon>
        <taxon>Mycobacterium</taxon>
        <taxon>Mycobacterium avium complex (MAC)</taxon>
    </lineage>
</organism>
<comment type="caution">
    <text evidence="2">The sequence shown here is derived from an EMBL/GenBank/DDBJ whole genome shotgun (WGS) entry which is preliminary data.</text>
</comment>
<dbReference type="EMBL" id="JASZZX010000048">
    <property type="protein sequence ID" value="MDM3929851.1"/>
    <property type="molecule type" value="Genomic_DNA"/>
</dbReference>
<accession>A0ABT7P992</accession>
<feature type="region of interest" description="Disordered" evidence="1">
    <location>
        <begin position="1"/>
        <end position="26"/>
    </location>
</feature>
<evidence type="ECO:0000313" key="3">
    <source>
        <dbReference type="Proteomes" id="UP001529272"/>
    </source>
</evidence>
<proteinExistence type="predicted"/>
<reference evidence="3" key="1">
    <citation type="submission" date="2023-06" db="EMBL/GenBank/DDBJ databases">
        <title>Itaconate inhibition of nontuberculous mycobacteria.</title>
        <authorList>
            <person name="Spilker T."/>
        </authorList>
    </citation>
    <scope>NUCLEOTIDE SEQUENCE [LARGE SCALE GENOMIC DNA]</scope>
    <source>
        <strain evidence="3">FLAC1071</strain>
    </source>
</reference>
<feature type="compositionally biased region" description="Basic and acidic residues" evidence="1">
    <location>
        <begin position="1"/>
        <end position="15"/>
    </location>
</feature>
<sequence>MDSSTVDDKGPRTLDAKTQARGPVLTPPVTAGPITVASLGGVPIVHVTGQVSHFSGSRLVQFVMSALTEAGLTTDPPQ</sequence>
<evidence type="ECO:0000313" key="2">
    <source>
        <dbReference type="EMBL" id="MDM3929851.1"/>
    </source>
</evidence>
<reference evidence="2 3" key="2">
    <citation type="submission" date="2023-06" db="EMBL/GenBank/DDBJ databases">
        <title>Itaconate inhibition of nontuberculous mycobacteria.</title>
        <authorList>
            <person name="Breen P."/>
            <person name="Zimbric M."/>
            <person name="Caverly L."/>
        </authorList>
    </citation>
    <scope>NUCLEOTIDE SEQUENCE [LARGE SCALE GENOMIC DNA]</scope>
    <source>
        <strain evidence="2 3">FLAC1071</strain>
    </source>
</reference>
<protein>
    <submittedName>
        <fullName evidence="2">Uncharacterized protein</fullName>
    </submittedName>
</protein>
<name>A0ABT7P992_MYCIT</name>